<keyword evidence="8" id="KW-1185">Reference proteome</keyword>
<dbReference type="RefSeq" id="XP_043039460.1">
    <property type="nucleotide sequence ID" value="XM_043188124.1"/>
</dbReference>
<dbReference type="InterPro" id="IPR021717">
    <property type="entry name" value="Nucleoporin_Nup160"/>
</dbReference>
<comment type="caution">
    <text evidence="7">The sequence shown here is derived from an EMBL/GenBank/DDBJ whole genome shotgun (WGS) entry which is preliminary data.</text>
</comment>
<dbReference type="InterPro" id="IPR056548">
    <property type="entry name" value="HEAT_Nup120"/>
</dbReference>
<sequence>MDGSMLVAAQLSSLYPSVHAVGIAIPNCGSLDPLFSYTPDQSNLTEHSTCSTVFHSTTTGTILLRVLEGSLLELVSLSVDTVAARFNLPSPVLPSPGIFLWEEQELHIIAVTVSGCVYRLVLPLRNSKDLWRDEIHNVWTREYVITHRVAGMNGVAHIHGTHCVAIGLENGSLLRLDTEYVGSEGSEGEWTETLFTPGSFLSSLTSFLPALSTGPSHAAEIISIATLPWPTDIGSVWSISRDRVVRFWKPKVGCVASKALPALPGRDVTPSPSPSANGGNSNALLESGRQNFLRAFYASSDDDRVYLLAFIPTPTLHSSGGNFYLLLADSDRLQEIGSIPCSTASAHCHLQDFTVIGEILYVLWDRQGQSVVDRAVIPFKDTDIEPQWKLASYPHEVELTPAYLEEVLLPPGSLTGKFFEVIMRPGMFSPFTLRTAIDDYTSGCFSLPGTPAPQLQVNYATIGEHIAAVVGCTVTLHHDPQTGALLHTEYWNAFKRDWEGFIALCREIERRSRRPLALGVGANGDVMVAERERVASLVNEDLAIRLYNALSSETPELEPQWDIFGAMENLRRVLGVQMMLNLESCLVDIMHQEIAFSLADIIQDQAVRLKFNETLDEDVRNWLLGRLRSSASLSDEVRAMLDYVGGLETGVKREDDMSASVPPPRSQWTRAITSSYIIATTNARYDLCLSIVALLFFLAPEIGQWDPSLLAEVFALFRGTAIMRYVIRQPSGLPVKPLVEDASAADDVVSLMQNMHVSRSRGDSTQLFSLIHRLLDHFGDSQVGLPGAAHGFLDTAGLLQSVSLSHATSNEVVFSEKLRQLGYFQAALQVLSWLPRTAGATYVLARLYLNIGRVDDAAFLLEKLAGCLGVDGAMTVADKMVLSLVLTELEQLDDCYHFYIHAAGLFKSKSLVYQETVFTQLAISVAPSEIDTTVLWATVIKGYTELALYDDAYAAWISTPTEKQKRESVSQLVYRMCEDNAAQKLMTFNFMGFADEVEDAVSFKVRNTDPRSRPNYSKILYGWYTSRSDHKNAALTMYQRARKLRELLNADSSTSLAGDALQSYLLAINSLSLVDPKNAWILIPGSVDSEHEPRKRRKVKRIPESKYTPGKYENVIIHLEDVQYEYALLSAQVDIVQRQPSAGQFTKFPLPPASIVLRLVQLNCFNLAMTTARSLDVDMSELFSRLTTQCLRLSRDPDSLSLEDHSEWLLTDKVSSWTGTPAEKGWRYLRHSLECHDCPETDYRYSKIVLETIMQHQKSSPPPWLISFLEAHHHEYLIRINLRYENFGRAIDHTLSLIHKEDARLALDPPKNASATWLPYAIIDQVIIAAAEQEVEPPRLSDLRSEVSSRMKRMQKLSTFN</sequence>
<dbReference type="GO" id="GO:0005643">
    <property type="term" value="C:nuclear pore"/>
    <property type="evidence" value="ECO:0007669"/>
    <property type="project" value="TreeGrafter"/>
</dbReference>
<protein>
    <submittedName>
        <fullName evidence="7">Uncharacterized protein</fullName>
    </submittedName>
</protein>
<evidence type="ECO:0000313" key="8">
    <source>
        <dbReference type="Proteomes" id="UP000812287"/>
    </source>
</evidence>
<evidence type="ECO:0000313" key="7">
    <source>
        <dbReference type="EMBL" id="KAG7445960.1"/>
    </source>
</evidence>
<proteinExistence type="predicted"/>
<comment type="subcellular location">
    <subcellularLocation>
        <location evidence="1">Nucleus</location>
    </subcellularLocation>
</comment>
<evidence type="ECO:0000259" key="5">
    <source>
        <dbReference type="Pfam" id="PF23300"/>
    </source>
</evidence>
<organism evidence="7 8">
    <name type="scientific">Guyanagaster necrorhizus</name>
    <dbReference type="NCBI Taxonomy" id="856835"/>
    <lineage>
        <taxon>Eukaryota</taxon>
        <taxon>Fungi</taxon>
        <taxon>Dikarya</taxon>
        <taxon>Basidiomycota</taxon>
        <taxon>Agaricomycotina</taxon>
        <taxon>Agaricomycetes</taxon>
        <taxon>Agaricomycetidae</taxon>
        <taxon>Agaricales</taxon>
        <taxon>Marasmiineae</taxon>
        <taxon>Physalacriaceae</taxon>
        <taxon>Guyanagaster</taxon>
    </lineage>
</organism>
<dbReference type="PANTHER" id="PTHR21286">
    <property type="entry name" value="NUCLEAR PORE COMPLEX PROTEIN NUP160"/>
    <property type="match status" value="1"/>
</dbReference>
<reference evidence="7" key="1">
    <citation type="submission" date="2020-11" db="EMBL/GenBank/DDBJ databases">
        <title>Adaptations for nitrogen fixation in a non-lichenized fungal sporocarp promotes dispersal by wood-feeding termites.</title>
        <authorList>
            <consortium name="DOE Joint Genome Institute"/>
            <person name="Koch R.A."/>
            <person name="Yoon G."/>
            <person name="Arayal U."/>
            <person name="Lail K."/>
            <person name="Amirebrahimi M."/>
            <person name="Labutti K."/>
            <person name="Lipzen A."/>
            <person name="Riley R."/>
            <person name="Barry K."/>
            <person name="Henrissat B."/>
            <person name="Grigoriev I.V."/>
            <person name="Herr J.R."/>
            <person name="Aime M.C."/>
        </authorList>
    </citation>
    <scope>NUCLEOTIDE SEQUENCE</scope>
    <source>
        <strain evidence="7">MCA 3950</strain>
    </source>
</reference>
<evidence type="ECO:0000256" key="2">
    <source>
        <dbReference type="ARBA" id="ARBA00022448"/>
    </source>
</evidence>
<evidence type="ECO:0000259" key="4">
    <source>
        <dbReference type="Pfam" id="PF11715"/>
    </source>
</evidence>
<evidence type="ECO:0000259" key="6">
    <source>
        <dbReference type="Pfam" id="PF23347"/>
    </source>
</evidence>
<dbReference type="Pfam" id="PF23300">
    <property type="entry name" value="HEAT_Nup120"/>
    <property type="match status" value="1"/>
</dbReference>
<dbReference type="PANTHER" id="PTHR21286:SF0">
    <property type="entry name" value="NUCLEAR PORE COMPLEX PROTEIN NUP160"/>
    <property type="match status" value="1"/>
</dbReference>
<dbReference type="Proteomes" id="UP000812287">
    <property type="component" value="Unassembled WGS sequence"/>
</dbReference>
<dbReference type="InterPro" id="IPR056536">
    <property type="entry name" value="TPR_NUP160_C"/>
</dbReference>
<dbReference type="GeneID" id="66110421"/>
<evidence type="ECO:0000256" key="1">
    <source>
        <dbReference type="ARBA" id="ARBA00004123"/>
    </source>
</evidence>
<dbReference type="Pfam" id="PF23347">
    <property type="entry name" value="TPR_Nup160_C"/>
    <property type="match status" value="1"/>
</dbReference>
<dbReference type="InterPro" id="IPR059141">
    <property type="entry name" value="Beta-prop_Nup120_160"/>
</dbReference>
<dbReference type="OrthoDB" id="67716at2759"/>
<keyword evidence="2" id="KW-0813">Transport</keyword>
<gene>
    <name evidence="7" type="ORF">BT62DRAFT_949890</name>
</gene>
<name>A0A9P7VSM2_9AGAR</name>
<keyword evidence="3" id="KW-0539">Nucleus</keyword>
<accession>A0A9P7VSM2</accession>
<dbReference type="GO" id="GO:0017056">
    <property type="term" value="F:structural constituent of nuclear pore"/>
    <property type="evidence" value="ECO:0007669"/>
    <property type="project" value="TreeGrafter"/>
</dbReference>
<evidence type="ECO:0000256" key="3">
    <source>
        <dbReference type="ARBA" id="ARBA00023242"/>
    </source>
</evidence>
<feature type="domain" description="Nucleoporin Nup120/160 beta-propeller" evidence="4">
    <location>
        <begin position="61"/>
        <end position="535"/>
    </location>
</feature>
<dbReference type="Pfam" id="PF11715">
    <property type="entry name" value="Beta-prop_Nup120_160"/>
    <property type="match status" value="1"/>
</dbReference>
<feature type="domain" description="Nucleoporin nup120-like HEAT repeat" evidence="5">
    <location>
        <begin position="814"/>
        <end position="978"/>
    </location>
</feature>
<dbReference type="EMBL" id="MU250535">
    <property type="protein sequence ID" value="KAG7445960.1"/>
    <property type="molecule type" value="Genomic_DNA"/>
</dbReference>
<feature type="domain" description="NUP160 C-terminal TPR" evidence="6">
    <location>
        <begin position="1119"/>
        <end position="1350"/>
    </location>
</feature>